<evidence type="ECO:0000256" key="8">
    <source>
        <dbReference type="ARBA" id="ARBA00023306"/>
    </source>
</evidence>
<dbReference type="FunCoup" id="A0A1X7TXR7">
    <property type="interactions" value="863"/>
</dbReference>
<keyword evidence="8" id="KW-0131">Cell cycle</keyword>
<proteinExistence type="inferred from homology"/>
<evidence type="ECO:0000256" key="10">
    <source>
        <dbReference type="SAM" id="MobiDB-lite"/>
    </source>
</evidence>
<comment type="similarity">
    <text evidence="2">Belongs to the MAPRE family.</text>
</comment>
<dbReference type="GO" id="GO:0008017">
    <property type="term" value="F:microtubule binding"/>
    <property type="evidence" value="ECO:0007669"/>
    <property type="project" value="InterPro"/>
</dbReference>
<keyword evidence="7" id="KW-0206">Cytoskeleton</keyword>
<accession>A0A1X7TXR7</accession>
<evidence type="ECO:0000256" key="4">
    <source>
        <dbReference type="ARBA" id="ARBA00022618"/>
    </source>
</evidence>
<dbReference type="STRING" id="400682.A0A1X7TXR7"/>
<dbReference type="eggNOG" id="KOG3000">
    <property type="taxonomic scope" value="Eukaryota"/>
</dbReference>
<reference evidence="14" key="1">
    <citation type="journal article" date="2010" name="Nature">
        <title>The Amphimedon queenslandica genome and the evolution of animal complexity.</title>
        <authorList>
            <person name="Srivastava M."/>
            <person name="Simakov O."/>
            <person name="Chapman J."/>
            <person name="Fahey B."/>
            <person name="Gauthier M.E."/>
            <person name="Mitros T."/>
            <person name="Richards G.S."/>
            <person name="Conaco C."/>
            <person name="Dacre M."/>
            <person name="Hellsten U."/>
            <person name="Larroux C."/>
            <person name="Putnam N.H."/>
            <person name="Stanke M."/>
            <person name="Adamska M."/>
            <person name="Darling A."/>
            <person name="Degnan S.M."/>
            <person name="Oakley T.H."/>
            <person name="Plachetzki D.C."/>
            <person name="Zhai Y."/>
            <person name="Adamski M."/>
            <person name="Calcino A."/>
            <person name="Cummins S.F."/>
            <person name="Goodstein D.M."/>
            <person name="Harris C."/>
            <person name="Jackson D.J."/>
            <person name="Leys S.P."/>
            <person name="Shu S."/>
            <person name="Woodcroft B.J."/>
            <person name="Vervoort M."/>
            <person name="Kosik K.S."/>
            <person name="Manning G."/>
            <person name="Degnan B.M."/>
            <person name="Rokhsar D.S."/>
        </authorList>
    </citation>
    <scope>NUCLEOTIDE SEQUENCE [LARGE SCALE GENOMIC DNA]</scope>
</reference>
<feature type="domain" description="EB1 C-terminal" evidence="12">
    <location>
        <begin position="215"/>
        <end position="283"/>
    </location>
</feature>
<feature type="compositionally biased region" description="Polar residues" evidence="10">
    <location>
        <begin position="166"/>
        <end position="185"/>
    </location>
</feature>
<dbReference type="Gene3D" id="1.20.5.1430">
    <property type="match status" value="1"/>
</dbReference>
<dbReference type="EnsemblMetazoa" id="XM_011408296.2">
    <property type="protein sequence ID" value="XP_011406598.1"/>
    <property type="gene ID" value="LOC100631629"/>
</dbReference>
<dbReference type="PROSITE" id="PS51230">
    <property type="entry name" value="EB1_C"/>
    <property type="match status" value="1"/>
</dbReference>
<dbReference type="InterPro" id="IPR027328">
    <property type="entry name" value="MAPRE"/>
</dbReference>
<evidence type="ECO:0000313" key="13">
    <source>
        <dbReference type="EnsemblMetazoa" id="Aqu2.1.19901_001"/>
    </source>
</evidence>
<dbReference type="InterPro" id="IPR004953">
    <property type="entry name" value="EB1_C"/>
</dbReference>
<dbReference type="InterPro" id="IPR001715">
    <property type="entry name" value="CH_dom"/>
</dbReference>
<dbReference type="Gene3D" id="1.10.418.10">
    <property type="entry name" value="Calponin-like domain"/>
    <property type="match status" value="1"/>
</dbReference>
<sequence>MAVNVFATSSTTESLSRHDYINWINESLKCNIAKIEDLCSGAVYCQFMDQLFQGSIILKKVKFCTKLEHEYIQNYKTLQTCFKKVGVDKMIPIEKLVKGKYQDNFEFLQWFYKFYQANYDGSQEYDPVAAREGQTIATGAAAALAKGPGKPPASGKSMRPPGTSGIVKSSQKPKGRVATTSATSSAKPPPTKQAPAAAVKSAAPNGGGGGASAKELQAAQQQVRELQDQIAEFEVNITSLETERDFYFEKLRKIEIICQENGELPVLESILAIMYETQEGFEQPEDEEGQEEQLQQPVEYYDPDAVGYEEYQYEEEEQDEY</sequence>
<dbReference type="Pfam" id="PF00307">
    <property type="entry name" value="CH"/>
    <property type="match status" value="1"/>
</dbReference>
<keyword evidence="4" id="KW-0132">Cell division</keyword>
<dbReference type="AlphaFoldDB" id="A0A1X7TXR7"/>
<reference evidence="13" key="2">
    <citation type="submission" date="2017-05" db="UniProtKB">
        <authorList>
            <consortium name="EnsemblMetazoa"/>
        </authorList>
    </citation>
    <scope>IDENTIFICATION</scope>
</reference>
<evidence type="ECO:0000256" key="7">
    <source>
        <dbReference type="ARBA" id="ARBA00023212"/>
    </source>
</evidence>
<evidence type="ECO:0000256" key="6">
    <source>
        <dbReference type="ARBA" id="ARBA00022776"/>
    </source>
</evidence>
<dbReference type="PROSITE" id="PS50021">
    <property type="entry name" value="CH"/>
    <property type="match status" value="1"/>
</dbReference>
<keyword evidence="6" id="KW-0498">Mitosis</keyword>
<dbReference type="InParanoid" id="A0A1X7TXR7"/>
<dbReference type="OMA" id="MAVNVYF"/>
<feature type="compositionally biased region" description="Acidic residues" evidence="10">
    <location>
        <begin position="282"/>
        <end position="291"/>
    </location>
</feature>
<name>A0A1X7TXR7_AMPQE</name>
<feature type="compositionally biased region" description="Low complexity" evidence="10">
    <location>
        <begin position="141"/>
        <end position="156"/>
    </location>
</feature>
<keyword evidence="3" id="KW-0963">Cytoplasm</keyword>
<dbReference type="SUPFAM" id="SSF140612">
    <property type="entry name" value="EB1 dimerisation domain-like"/>
    <property type="match status" value="1"/>
</dbReference>
<dbReference type="PANTHER" id="PTHR10623">
    <property type="entry name" value="MICROTUBULE-ASSOCIATED PROTEIN RP/EB FAMILY MEMBER"/>
    <property type="match status" value="1"/>
</dbReference>
<evidence type="ECO:0000256" key="2">
    <source>
        <dbReference type="ARBA" id="ARBA00010729"/>
    </source>
</evidence>
<dbReference type="Pfam" id="PF03271">
    <property type="entry name" value="EB1"/>
    <property type="match status" value="1"/>
</dbReference>
<dbReference type="GO" id="GO:0051301">
    <property type="term" value="P:cell division"/>
    <property type="evidence" value="ECO:0007669"/>
    <property type="project" value="UniProtKB-KW"/>
</dbReference>
<evidence type="ECO:0000256" key="1">
    <source>
        <dbReference type="ARBA" id="ARBA00004245"/>
    </source>
</evidence>
<evidence type="ECO:0008006" key="15">
    <source>
        <dbReference type="Google" id="ProtNLM"/>
    </source>
</evidence>
<dbReference type="GO" id="GO:0005874">
    <property type="term" value="C:microtubule"/>
    <property type="evidence" value="ECO:0007669"/>
    <property type="project" value="UniProtKB-KW"/>
</dbReference>
<dbReference type="Proteomes" id="UP000007879">
    <property type="component" value="Unassembled WGS sequence"/>
</dbReference>
<gene>
    <name evidence="13" type="primary">100631629</name>
</gene>
<feature type="region of interest" description="Disordered" evidence="10">
    <location>
        <begin position="279"/>
        <end position="306"/>
    </location>
</feature>
<keyword evidence="14" id="KW-1185">Reference proteome</keyword>
<feature type="compositionally biased region" description="Low complexity" evidence="10">
    <location>
        <begin position="193"/>
        <end position="203"/>
    </location>
</feature>
<keyword evidence="5 9" id="KW-0493">Microtubule</keyword>
<evidence type="ECO:0000259" key="12">
    <source>
        <dbReference type="PROSITE" id="PS51230"/>
    </source>
</evidence>
<evidence type="ECO:0000256" key="3">
    <source>
        <dbReference type="ARBA" id="ARBA00022490"/>
    </source>
</evidence>
<dbReference type="InterPro" id="IPR036133">
    <property type="entry name" value="EB1_C_sf"/>
</dbReference>
<dbReference type="InterPro" id="IPR036872">
    <property type="entry name" value="CH_dom_sf"/>
</dbReference>
<organism evidence="13">
    <name type="scientific">Amphimedon queenslandica</name>
    <name type="common">Sponge</name>
    <dbReference type="NCBI Taxonomy" id="400682"/>
    <lineage>
        <taxon>Eukaryota</taxon>
        <taxon>Metazoa</taxon>
        <taxon>Porifera</taxon>
        <taxon>Demospongiae</taxon>
        <taxon>Heteroscleromorpha</taxon>
        <taxon>Haplosclerida</taxon>
        <taxon>Niphatidae</taxon>
        <taxon>Amphimedon</taxon>
    </lineage>
</organism>
<evidence type="ECO:0000313" key="14">
    <source>
        <dbReference type="Proteomes" id="UP000007879"/>
    </source>
</evidence>
<dbReference type="EnsemblMetazoa" id="Aqu2.1.19901_001">
    <property type="protein sequence ID" value="Aqu2.1.19901_001"/>
    <property type="gene ID" value="Aqu2.1.19901"/>
</dbReference>
<evidence type="ECO:0000256" key="9">
    <source>
        <dbReference type="PROSITE-ProRule" id="PRU00576"/>
    </source>
</evidence>
<dbReference type="FunFam" id="1.20.5.1430:FF:000005">
    <property type="entry name" value="Eb1, isoform E"/>
    <property type="match status" value="1"/>
</dbReference>
<dbReference type="FunFam" id="1.10.418.10:FF:000007">
    <property type="entry name" value="Microtubule-associated protein, RP/EB family, member 2"/>
    <property type="match status" value="1"/>
</dbReference>
<feature type="domain" description="Calponin-homology (CH)" evidence="11">
    <location>
        <begin position="14"/>
        <end position="116"/>
    </location>
</feature>
<protein>
    <recommendedName>
        <fullName evidence="15">Microtubule-associated protein RP/EB family member 1</fullName>
    </recommendedName>
</protein>
<evidence type="ECO:0000256" key="5">
    <source>
        <dbReference type="ARBA" id="ARBA00022701"/>
    </source>
</evidence>
<dbReference type="KEGG" id="aqu:100631629"/>
<comment type="subcellular location">
    <subcellularLocation>
        <location evidence="1">Cytoplasm</location>
        <location evidence="1">Cytoskeleton</location>
    </subcellularLocation>
</comment>
<evidence type="ECO:0000259" key="11">
    <source>
        <dbReference type="PROSITE" id="PS50021"/>
    </source>
</evidence>
<dbReference type="SUPFAM" id="SSF47576">
    <property type="entry name" value="Calponin-homology domain, CH-domain"/>
    <property type="match status" value="1"/>
</dbReference>
<feature type="region of interest" description="Disordered" evidence="10">
    <location>
        <begin position="141"/>
        <end position="220"/>
    </location>
</feature>
<dbReference type="OrthoDB" id="2119228at2759"/>